<dbReference type="Proteomes" id="UP000266273">
    <property type="component" value="Unassembled WGS sequence"/>
</dbReference>
<dbReference type="OrthoDB" id="7931504at2"/>
<organism evidence="1 2">
    <name type="scientific">Dichotomicrobium thermohalophilum</name>
    <dbReference type="NCBI Taxonomy" id="933063"/>
    <lineage>
        <taxon>Bacteria</taxon>
        <taxon>Pseudomonadati</taxon>
        <taxon>Pseudomonadota</taxon>
        <taxon>Alphaproteobacteria</taxon>
        <taxon>Hyphomicrobiales</taxon>
        <taxon>Hyphomicrobiaceae</taxon>
        <taxon>Dichotomicrobium</taxon>
    </lineage>
</organism>
<protein>
    <submittedName>
        <fullName evidence="1">Cellulose biosynthesis protein BcsS</fullName>
    </submittedName>
</protein>
<accession>A0A397PPQ3</accession>
<evidence type="ECO:0000313" key="1">
    <source>
        <dbReference type="EMBL" id="RIA47741.1"/>
    </source>
</evidence>
<dbReference type="EMBL" id="QXDF01000002">
    <property type="protein sequence ID" value="RIA47741.1"/>
    <property type="molecule type" value="Genomic_DNA"/>
</dbReference>
<dbReference type="AlphaFoldDB" id="A0A397PPQ3"/>
<dbReference type="Pfam" id="PF17036">
    <property type="entry name" value="CBP_BcsS"/>
    <property type="match status" value="1"/>
</dbReference>
<gene>
    <name evidence="1" type="ORF">BXY53_2308</name>
</gene>
<dbReference type="InterPro" id="IPR031485">
    <property type="entry name" value="CBP_BcsS"/>
</dbReference>
<evidence type="ECO:0000313" key="2">
    <source>
        <dbReference type="Proteomes" id="UP000266273"/>
    </source>
</evidence>
<name>A0A397PPQ3_9HYPH</name>
<dbReference type="PROSITE" id="PS51257">
    <property type="entry name" value="PROKAR_LIPOPROTEIN"/>
    <property type="match status" value="1"/>
</dbReference>
<keyword evidence="2" id="KW-1185">Reference proteome</keyword>
<sequence>MWPMGGRRLRRRARPFEKLLVVFGIGFAACLAAAPARAFDLPALLMPDLAAVDWMGGADTFAGVDVTDSALFSYGGFTLAPGGRDHDGWRFRLYAGVGHYTYRSSVESVAGLIEFDRRADVLQAEALVGWQASVGAMTAKLFAGVAYEEQVIAPADPENPIAGEHVGAKAAVETWFDLAPWAWLSADASYATTLDAYSGAVKLGLNPHAAISFGPEGSVFGNREFDAHRLGAFARWHCGGCDVTISGGVAGNYDEETGGYGALAFYRRF</sequence>
<proteinExistence type="predicted"/>
<reference evidence="1 2" key="1">
    <citation type="submission" date="2018-08" db="EMBL/GenBank/DDBJ databases">
        <title>Genomic Encyclopedia of Archaeal and Bacterial Type Strains, Phase II (KMG-II): from individual species to whole genera.</title>
        <authorList>
            <person name="Goeker M."/>
        </authorList>
    </citation>
    <scope>NUCLEOTIDE SEQUENCE [LARGE SCALE GENOMIC DNA]</scope>
    <source>
        <strain evidence="1 2">DSM 5002</strain>
    </source>
</reference>
<comment type="caution">
    <text evidence="1">The sequence shown here is derived from an EMBL/GenBank/DDBJ whole genome shotgun (WGS) entry which is preliminary data.</text>
</comment>